<accession>A0A0F8VST2</accession>
<proteinExistence type="predicted"/>
<sequence>MTKKTDTILEAVVLLRAKGYQATVFSSRQRMPIALSGLPDLYLMKDGVSYWVEVKLRHANYMRDQMSDAQWTWYYNRREHFGEHLRYAIVESGEELIEWVTDLSYIVYRSIPEYHWERYETWRQGR</sequence>
<evidence type="ECO:0008006" key="2">
    <source>
        <dbReference type="Google" id="ProtNLM"/>
    </source>
</evidence>
<protein>
    <recommendedName>
        <fullName evidence="2">VRR-NUC domain-containing protein</fullName>
    </recommendedName>
</protein>
<dbReference type="SUPFAM" id="SSF52980">
    <property type="entry name" value="Restriction endonuclease-like"/>
    <property type="match status" value="1"/>
</dbReference>
<dbReference type="InterPro" id="IPR011335">
    <property type="entry name" value="Restrct_endonuc-II-like"/>
</dbReference>
<name>A0A0F8VST2_9ZZZZ</name>
<dbReference type="AlphaFoldDB" id="A0A0F8VST2"/>
<comment type="caution">
    <text evidence="1">The sequence shown here is derived from an EMBL/GenBank/DDBJ whole genome shotgun (WGS) entry which is preliminary data.</text>
</comment>
<organism evidence="1">
    <name type="scientific">marine sediment metagenome</name>
    <dbReference type="NCBI Taxonomy" id="412755"/>
    <lineage>
        <taxon>unclassified sequences</taxon>
        <taxon>metagenomes</taxon>
        <taxon>ecological metagenomes</taxon>
    </lineage>
</organism>
<gene>
    <name evidence="1" type="ORF">LCGC14_3155560</name>
</gene>
<evidence type="ECO:0000313" key="1">
    <source>
        <dbReference type="EMBL" id="KKK47403.1"/>
    </source>
</evidence>
<dbReference type="EMBL" id="LAZR01069597">
    <property type="protein sequence ID" value="KKK47403.1"/>
    <property type="molecule type" value="Genomic_DNA"/>
</dbReference>
<reference evidence="1" key="1">
    <citation type="journal article" date="2015" name="Nature">
        <title>Complex archaea that bridge the gap between prokaryotes and eukaryotes.</title>
        <authorList>
            <person name="Spang A."/>
            <person name="Saw J.H."/>
            <person name="Jorgensen S.L."/>
            <person name="Zaremba-Niedzwiedzka K."/>
            <person name="Martijn J."/>
            <person name="Lind A.E."/>
            <person name="van Eijk R."/>
            <person name="Schleper C."/>
            <person name="Guy L."/>
            <person name="Ettema T.J."/>
        </authorList>
    </citation>
    <scope>NUCLEOTIDE SEQUENCE</scope>
</reference>